<proteinExistence type="predicted"/>
<feature type="transmembrane region" description="Helical" evidence="2">
    <location>
        <begin position="129"/>
        <end position="150"/>
    </location>
</feature>
<dbReference type="Pfam" id="PF20554">
    <property type="entry name" value="DUF6766"/>
    <property type="match status" value="1"/>
</dbReference>
<dbReference type="InterPro" id="IPR046657">
    <property type="entry name" value="DUF6766"/>
</dbReference>
<dbReference type="EMBL" id="BAABIL010000472">
    <property type="protein sequence ID" value="GAA4989011.1"/>
    <property type="molecule type" value="Genomic_DNA"/>
</dbReference>
<name>A0ABP9I740_9ACTN</name>
<accession>A0ABP9I740</accession>
<keyword evidence="2" id="KW-1133">Transmembrane helix</keyword>
<evidence type="ECO:0000256" key="1">
    <source>
        <dbReference type="SAM" id="MobiDB-lite"/>
    </source>
</evidence>
<feature type="region of interest" description="Disordered" evidence="1">
    <location>
        <begin position="92"/>
        <end position="117"/>
    </location>
</feature>
<dbReference type="RefSeq" id="WP_345713283.1">
    <property type="nucleotide sequence ID" value="NZ_BAABIL010000472.1"/>
</dbReference>
<reference evidence="4" key="1">
    <citation type="journal article" date="2019" name="Int. J. Syst. Evol. Microbiol.">
        <title>The Global Catalogue of Microorganisms (GCM) 10K type strain sequencing project: providing services to taxonomists for standard genome sequencing and annotation.</title>
        <authorList>
            <consortium name="The Broad Institute Genomics Platform"/>
            <consortium name="The Broad Institute Genome Sequencing Center for Infectious Disease"/>
            <person name="Wu L."/>
            <person name="Ma J."/>
        </authorList>
    </citation>
    <scope>NUCLEOTIDE SEQUENCE [LARGE SCALE GENOMIC DNA]</scope>
    <source>
        <strain evidence="4">JCM 18126</strain>
    </source>
</reference>
<keyword evidence="4" id="KW-1185">Reference proteome</keyword>
<organism evidence="3 4">
    <name type="scientific">Kineococcus glutinatus</name>
    <dbReference type="NCBI Taxonomy" id="1070872"/>
    <lineage>
        <taxon>Bacteria</taxon>
        <taxon>Bacillati</taxon>
        <taxon>Actinomycetota</taxon>
        <taxon>Actinomycetes</taxon>
        <taxon>Kineosporiales</taxon>
        <taxon>Kineosporiaceae</taxon>
        <taxon>Kineococcus</taxon>
    </lineage>
</organism>
<evidence type="ECO:0000313" key="3">
    <source>
        <dbReference type="EMBL" id="GAA4989011.1"/>
    </source>
</evidence>
<evidence type="ECO:0008006" key="5">
    <source>
        <dbReference type="Google" id="ProtNLM"/>
    </source>
</evidence>
<comment type="caution">
    <text evidence="3">The sequence shown here is derived from an EMBL/GenBank/DDBJ whole genome shotgun (WGS) entry which is preliminary data.</text>
</comment>
<dbReference type="Proteomes" id="UP001501195">
    <property type="component" value="Unassembled WGS sequence"/>
</dbReference>
<evidence type="ECO:0000256" key="2">
    <source>
        <dbReference type="SAM" id="Phobius"/>
    </source>
</evidence>
<keyword evidence="2" id="KW-0812">Transmembrane</keyword>
<feature type="compositionally biased region" description="Basic and acidic residues" evidence="1">
    <location>
        <begin position="92"/>
        <end position="115"/>
    </location>
</feature>
<keyword evidence="2" id="KW-0472">Membrane</keyword>
<evidence type="ECO:0000313" key="4">
    <source>
        <dbReference type="Proteomes" id="UP001501195"/>
    </source>
</evidence>
<protein>
    <recommendedName>
        <fullName evidence="5">DUF4328 domain-containing protein</fullName>
    </recommendedName>
</protein>
<gene>
    <name evidence="3" type="ORF">GCM10023225_28110</name>
</gene>
<sequence length="229" mass="25246">MSGGQRRGFVRDNGLTLFFGLLFVLALVGQVVSGVALYNAQAVADGVDRISTAQYLLSSDFAVDVAENWQSEYLQFFLYVFATVWLVQRGSPESKEPGKEGTESDEDQRVGEHARAGSPRWARSRGWRLALFSRSLGIVMGAFFLASWAAQSVAGRAAYDEQQLRQLQEPVSWVGYLGTADFWNRTMQNWQSEFLAVASMCALSIYLRQRGSPESKPVGAAHTDTGVEG</sequence>